<dbReference type="Proteomes" id="UP001500235">
    <property type="component" value="Unassembled WGS sequence"/>
</dbReference>
<dbReference type="EMBL" id="BAABBQ010000001">
    <property type="protein sequence ID" value="GAA4013237.1"/>
    <property type="molecule type" value="Genomic_DNA"/>
</dbReference>
<gene>
    <name evidence="2" type="ORF">GCM10022280_09280</name>
</gene>
<proteinExistence type="predicted"/>
<evidence type="ECO:0000313" key="2">
    <source>
        <dbReference type="EMBL" id="GAA4013237.1"/>
    </source>
</evidence>
<name>A0ABP7SLF7_9SPHN</name>
<accession>A0ABP7SLF7</accession>
<keyword evidence="3" id="KW-1185">Reference proteome</keyword>
<keyword evidence="1" id="KW-0812">Transmembrane</keyword>
<feature type="transmembrane region" description="Helical" evidence="1">
    <location>
        <begin position="66"/>
        <end position="85"/>
    </location>
</feature>
<feature type="transmembrane region" description="Helical" evidence="1">
    <location>
        <begin position="12"/>
        <end position="32"/>
    </location>
</feature>
<keyword evidence="1" id="KW-0472">Membrane</keyword>
<evidence type="ECO:0000313" key="3">
    <source>
        <dbReference type="Proteomes" id="UP001500235"/>
    </source>
</evidence>
<comment type="caution">
    <text evidence="2">The sequence shown here is derived from an EMBL/GenBank/DDBJ whole genome shotgun (WGS) entry which is preliminary data.</text>
</comment>
<sequence>MGRYRSHLSRWHVIRSALLITFATALLLYNVIHIWSGLSSGAIKELGRGTEMVRLASDSLSFGLNVSFRLFFALLCGGAVVVIWVKLRRERSLGMPD</sequence>
<protein>
    <submittedName>
        <fullName evidence="2">Uncharacterized protein</fullName>
    </submittedName>
</protein>
<evidence type="ECO:0000256" key="1">
    <source>
        <dbReference type="SAM" id="Phobius"/>
    </source>
</evidence>
<keyword evidence="1" id="KW-1133">Transmembrane helix</keyword>
<reference evidence="3" key="1">
    <citation type="journal article" date="2019" name="Int. J. Syst. Evol. Microbiol.">
        <title>The Global Catalogue of Microorganisms (GCM) 10K type strain sequencing project: providing services to taxonomists for standard genome sequencing and annotation.</title>
        <authorList>
            <consortium name="The Broad Institute Genomics Platform"/>
            <consortium name="The Broad Institute Genome Sequencing Center for Infectious Disease"/>
            <person name="Wu L."/>
            <person name="Ma J."/>
        </authorList>
    </citation>
    <scope>NUCLEOTIDE SEQUENCE [LARGE SCALE GENOMIC DNA]</scope>
    <source>
        <strain evidence="3">JCM 17563</strain>
    </source>
</reference>
<organism evidence="2 3">
    <name type="scientific">Sphingomonas swuensis</name>
    <dbReference type="NCBI Taxonomy" id="977800"/>
    <lineage>
        <taxon>Bacteria</taxon>
        <taxon>Pseudomonadati</taxon>
        <taxon>Pseudomonadota</taxon>
        <taxon>Alphaproteobacteria</taxon>
        <taxon>Sphingomonadales</taxon>
        <taxon>Sphingomonadaceae</taxon>
        <taxon>Sphingomonas</taxon>
    </lineage>
</organism>